<feature type="region of interest" description="Disordered" evidence="9">
    <location>
        <begin position="1"/>
        <end position="107"/>
    </location>
</feature>
<keyword evidence="12" id="KW-1185">Reference proteome</keyword>
<protein>
    <recommendedName>
        <fullName evidence="3">Pre-rRNA-processing protein ESF2</fullName>
    </recommendedName>
    <alternativeName>
        <fullName evidence="7">18S rRNA factor 2</fullName>
    </alternativeName>
    <alternativeName>
        <fullName evidence="4">Pre-rRNA-processing protein esf2</fullName>
    </alternativeName>
</protein>
<dbReference type="Gene3D" id="3.30.70.330">
    <property type="match status" value="1"/>
</dbReference>
<dbReference type="GO" id="GO:0000472">
    <property type="term" value="P:endonucleolytic cleavage to generate mature 5'-end of SSU-rRNA from (SSU-rRNA, 5.8S rRNA, LSU-rRNA)"/>
    <property type="evidence" value="ECO:0007669"/>
    <property type="project" value="TreeGrafter"/>
</dbReference>
<dbReference type="GO" id="GO:0000447">
    <property type="term" value="P:endonucleolytic cleavage in ITS1 to separate SSU-rRNA from 5.8S rRNA and LSU-rRNA from tricistronic rRNA transcript (SSU-rRNA, 5.8S rRNA, LSU-rRNA)"/>
    <property type="evidence" value="ECO:0007669"/>
    <property type="project" value="TreeGrafter"/>
</dbReference>
<keyword evidence="5 8" id="KW-0694">RNA-binding</keyword>
<feature type="compositionally biased region" description="Acidic residues" evidence="9">
    <location>
        <begin position="20"/>
        <end position="38"/>
    </location>
</feature>
<evidence type="ECO:0000256" key="7">
    <source>
        <dbReference type="ARBA" id="ARBA00032634"/>
    </source>
</evidence>
<dbReference type="GO" id="GO:0034462">
    <property type="term" value="P:small-subunit processome assembly"/>
    <property type="evidence" value="ECO:0007669"/>
    <property type="project" value="TreeGrafter"/>
</dbReference>
<sequence length="317" mass="36618">MGKRGLSDNESEDDWKIRSEDEESDFDQASADESDEGNDVTSRKKTVKDRFEESDSEDEDQDDDPASQGDLEDGEGLDDYEAEFEKHVRDAQQEMAESSQKLKKLTPEQLAKEQKKIKRSGVIYLSSIPPYMKPAKLRHVLSRFGKVGRLYLKPEDSKIYKTRVKTGGNKKKKFDEGWCEFENKSDAKLAAQTLNGNKLGGKKGNFYYDDIMNVKYLKGFKWHDLTEAMSREIEIRESKMQSELSQAHKMNKNYIKNVETSKMIENIKRRKQNTEPTVQRVFEQRSVTTNRATADASQKDHKNTESKKLKNVLDNIF</sequence>
<feature type="compositionally biased region" description="Polar residues" evidence="9">
    <location>
        <begin position="285"/>
        <end position="296"/>
    </location>
</feature>
<dbReference type="GO" id="GO:0005730">
    <property type="term" value="C:nucleolus"/>
    <property type="evidence" value="ECO:0007669"/>
    <property type="project" value="UniProtKB-SubCell"/>
</dbReference>
<dbReference type="GO" id="GO:0003723">
    <property type="term" value="F:RNA binding"/>
    <property type="evidence" value="ECO:0007669"/>
    <property type="project" value="UniProtKB-UniRule"/>
</dbReference>
<dbReference type="OrthoDB" id="287393at2759"/>
<dbReference type="Pfam" id="PF00076">
    <property type="entry name" value="RRM_1"/>
    <property type="match status" value="1"/>
</dbReference>
<dbReference type="InterPro" id="IPR012677">
    <property type="entry name" value="Nucleotide-bd_a/b_plait_sf"/>
</dbReference>
<reference evidence="11" key="2">
    <citation type="submission" date="2021-01" db="EMBL/GenBank/DDBJ databases">
        <authorList>
            <person name="Schikora-Tamarit M.A."/>
        </authorList>
    </citation>
    <scope>NUCLEOTIDE SEQUENCE</scope>
    <source>
        <strain evidence="11">CBS6075</strain>
    </source>
</reference>
<name>A0A9P8NYE6_9ASCO</name>
<comment type="similarity">
    <text evidence="2">Belongs to the ESF2/ABP1 family.</text>
</comment>
<proteinExistence type="inferred from homology"/>
<organism evidence="11 12">
    <name type="scientific">Ogataea philodendri</name>
    <dbReference type="NCBI Taxonomy" id="1378263"/>
    <lineage>
        <taxon>Eukaryota</taxon>
        <taxon>Fungi</taxon>
        <taxon>Dikarya</taxon>
        <taxon>Ascomycota</taxon>
        <taxon>Saccharomycotina</taxon>
        <taxon>Pichiomycetes</taxon>
        <taxon>Pichiales</taxon>
        <taxon>Pichiaceae</taxon>
        <taxon>Ogataea</taxon>
    </lineage>
</organism>
<dbReference type="PROSITE" id="PS50102">
    <property type="entry name" value="RRM"/>
    <property type="match status" value="1"/>
</dbReference>
<dbReference type="GO" id="GO:0000480">
    <property type="term" value="P:endonucleolytic cleavage in 5'-ETS of tricistronic rRNA transcript (SSU-rRNA, 5.8S rRNA, LSU-rRNA)"/>
    <property type="evidence" value="ECO:0007669"/>
    <property type="project" value="TreeGrafter"/>
</dbReference>
<evidence type="ECO:0000313" key="12">
    <source>
        <dbReference type="Proteomes" id="UP000769157"/>
    </source>
</evidence>
<comment type="subcellular location">
    <subcellularLocation>
        <location evidence="1">Nucleus</location>
        <location evidence="1">Nucleolus</location>
    </subcellularLocation>
</comment>
<reference evidence="11" key="1">
    <citation type="journal article" date="2021" name="Open Biol.">
        <title>Shared evolutionary footprints suggest mitochondrial oxidative damage underlies multiple complex I losses in fungi.</title>
        <authorList>
            <person name="Schikora-Tamarit M.A."/>
            <person name="Marcet-Houben M."/>
            <person name="Nosek J."/>
            <person name="Gabaldon T."/>
        </authorList>
    </citation>
    <scope>NUCLEOTIDE SEQUENCE</scope>
    <source>
        <strain evidence="11">CBS6075</strain>
    </source>
</reference>
<dbReference type="SMART" id="SM00360">
    <property type="entry name" value="RRM"/>
    <property type="match status" value="1"/>
</dbReference>
<dbReference type="EMBL" id="JAEUBE010000439">
    <property type="protein sequence ID" value="KAH3661526.1"/>
    <property type="molecule type" value="Genomic_DNA"/>
</dbReference>
<dbReference type="CDD" id="cd12263">
    <property type="entry name" value="RRM_ABT1_like"/>
    <property type="match status" value="1"/>
</dbReference>
<evidence type="ECO:0000313" key="11">
    <source>
        <dbReference type="EMBL" id="KAH3661526.1"/>
    </source>
</evidence>
<evidence type="ECO:0000256" key="5">
    <source>
        <dbReference type="ARBA" id="ARBA00022884"/>
    </source>
</evidence>
<evidence type="ECO:0000256" key="9">
    <source>
        <dbReference type="SAM" id="MobiDB-lite"/>
    </source>
</evidence>
<gene>
    <name evidence="11" type="ORF">OGAPHI_006374</name>
</gene>
<dbReference type="PANTHER" id="PTHR12311">
    <property type="entry name" value="ACTIVATOR OF BASAL TRANSCRIPTION 1"/>
    <property type="match status" value="1"/>
</dbReference>
<dbReference type="RefSeq" id="XP_046058639.1">
    <property type="nucleotide sequence ID" value="XM_046207654.1"/>
</dbReference>
<evidence type="ECO:0000259" key="10">
    <source>
        <dbReference type="PROSITE" id="PS50102"/>
    </source>
</evidence>
<dbReference type="InterPro" id="IPR035979">
    <property type="entry name" value="RBD_domain_sf"/>
</dbReference>
<dbReference type="Proteomes" id="UP000769157">
    <property type="component" value="Unassembled WGS sequence"/>
</dbReference>
<dbReference type="SUPFAM" id="SSF54928">
    <property type="entry name" value="RNA-binding domain, RBD"/>
    <property type="match status" value="1"/>
</dbReference>
<dbReference type="InterPro" id="IPR034353">
    <property type="entry name" value="ABT1/ESF2_RRM"/>
</dbReference>
<evidence type="ECO:0000256" key="6">
    <source>
        <dbReference type="ARBA" id="ARBA00023242"/>
    </source>
</evidence>
<keyword evidence="6" id="KW-0539">Nucleus</keyword>
<evidence type="ECO:0000256" key="8">
    <source>
        <dbReference type="PROSITE-ProRule" id="PRU00176"/>
    </source>
</evidence>
<dbReference type="InterPro" id="IPR039119">
    <property type="entry name" value="ABT1/Esf2"/>
</dbReference>
<evidence type="ECO:0000256" key="4">
    <source>
        <dbReference type="ARBA" id="ARBA00021800"/>
    </source>
</evidence>
<dbReference type="InterPro" id="IPR000504">
    <property type="entry name" value="RRM_dom"/>
</dbReference>
<evidence type="ECO:0000256" key="3">
    <source>
        <dbReference type="ARBA" id="ARBA00013906"/>
    </source>
</evidence>
<feature type="domain" description="RRM" evidence="10">
    <location>
        <begin position="121"/>
        <end position="203"/>
    </location>
</feature>
<feature type="compositionally biased region" description="Acidic residues" evidence="9">
    <location>
        <begin position="54"/>
        <end position="82"/>
    </location>
</feature>
<dbReference type="PANTHER" id="PTHR12311:SF7">
    <property type="entry name" value="ACTIVATOR OF BASAL TRANSCRIPTION 1"/>
    <property type="match status" value="1"/>
</dbReference>
<comment type="caution">
    <text evidence="11">The sequence shown here is derived from an EMBL/GenBank/DDBJ whole genome shotgun (WGS) entry which is preliminary data.</text>
</comment>
<feature type="compositionally biased region" description="Basic and acidic residues" evidence="9">
    <location>
        <begin position="83"/>
        <end position="92"/>
    </location>
</feature>
<evidence type="ECO:0000256" key="1">
    <source>
        <dbReference type="ARBA" id="ARBA00004604"/>
    </source>
</evidence>
<dbReference type="GeneID" id="70238338"/>
<feature type="region of interest" description="Disordered" evidence="9">
    <location>
        <begin position="285"/>
        <end position="305"/>
    </location>
</feature>
<dbReference type="AlphaFoldDB" id="A0A9P8NYE6"/>
<accession>A0A9P8NYE6</accession>
<evidence type="ECO:0000256" key="2">
    <source>
        <dbReference type="ARBA" id="ARBA00005819"/>
    </source>
</evidence>